<evidence type="ECO:0000256" key="4">
    <source>
        <dbReference type="ARBA" id="ARBA00023163"/>
    </source>
</evidence>
<evidence type="ECO:0000256" key="1">
    <source>
        <dbReference type="ARBA" id="ARBA00011046"/>
    </source>
</evidence>
<dbReference type="Pfam" id="PF03965">
    <property type="entry name" value="Penicillinase_R"/>
    <property type="match status" value="1"/>
</dbReference>
<evidence type="ECO:0000313" key="6">
    <source>
        <dbReference type="Proteomes" id="UP000886757"/>
    </source>
</evidence>
<dbReference type="Proteomes" id="UP000886757">
    <property type="component" value="Unassembled WGS sequence"/>
</dbReference>
<keyword evidence="4" id="KW-0804">Transcription</keyword>
<dbReference type="Gene3D" id="1.10.4040.10">
    <property type="entry name" value="Penicillinase repressor domain"/>
    <property type="match status" value="1"/>
</dbReference>
<protein>
    <submittedName>
        <fullName evidence="5">BlaI/MecI/CopY family transcriptional regulator</fullName>
    </submittedName>
</protein>
<name>A0A9D1D9U3_9FIRM</name>
<dbReference type="EMBL" id="DVGK01000142">
    <property type="protein sequence ID" value="HIR14700.1"/>
    <property type="molecule type" value="Genomic_DNA"/>
</dbReference>
<keyword evidence="2" id="KW-0805">Transcription regulation</keyword>
<sequence>MGKNQQRLPDSELDIMLILWSHEPPMSRPEIEKIVNEKKKLSPTTILTLLSRLEKKKFVSVEKQGKLNLYTPLISQEEYQRNESKNILEKLYGNSLKKFVVSLYGGKKLDREKIQELSEFIQELEEMEE</sequence>
<evidence type="ECO:0000256" key="2">
    <source>
        <dbReference type="ARBA" id="ARBA00023015"/>
    </source>
</evidence>
<proteinExistence type="inferred from homology"/>
<accession>A0A9D1D9U3</accession>
<dbReference type="InterPro" id="IPR036388">
    <property type="entry name" value="WH-like_DNA-bd_sf"/>
</dbReference>
<comment type="similarity">
    <text evidence="1">Belongs to the BlaI transcriptional regulatory family.</text>
</comment>
<dbReference type="GO" id="GO:0045892">
    <property type="term" value="P:negative regulation of DNA-templated transcription"/>
    <property type="evidence" value="ECO:0007669"/>
    <property type="project" value="InterPro"/>
</dbReference>
<evidence type="ECO:0000256" key="3">
    <source>
        <dbReference type="ARBA" id="ARBA00023125"/>
    </source>
</evidence>
<dbReference type="PIRSF" id="PIRSF019455">
    <property type="entry name" value="CopR_AtkY"/>
    <property type="match status" value="1"/>
</dbReference>
<organism evidence="5 6">
    <name type="scientific">Candidatus Choladousia intestinavium</name>
    <dbReference type="NCBI Taxonomy" id="2840727"/>
    <lineage>
        <taxon>Bacteria</taxon>
        <taxon>Bacillati</taxon>
        <taxon>Bacillota</taxon>
        <taxon>Clostridia</taxon>
        <taxon>Lachnospirales</taxon>
        <taxon>Lachnospiraceae</taxon>
        <taxon>Lachnospiraceae incertae sedis</taxon>
        <taxon>Candidatus Choladousia</taxon>
    </lineage>
</organism>
<dbReference type="SUPFAM" id="SSF46785">
    <property type="entry name" value="Winged helix' DNA-binding domain"/>
    <property type="match status" value="1"/>
</dbReference>
<dbReference type="Gene3D" id="1.10.10.10">
    <property type="entry name" value="Winged helix-like DNA-binding domain superfamily/Winged helix DNA-binding domain"/>
    <property type="match status" value="1"/>
</dbReference>
<evidence type="ECO:0000313" key="5">
    <source>
        <dbReference type="EMBL" id="HIR14700.1"/>
    </source>
</evidence>
<keyword evidence="3" id="KW-0238">DNA-binding</keyword>
<dbReference type="GO" id="GO:0003677">
    <property type="term" value="F:DNA binding"/>
    <property type="evidence" value="ECO:0007669"/>
    <property type="project" value="UniProtKB-KW"/>
</dbReference>
<reference evidence="5" key="2">
    <citation type="journal article" date="2021" name="PeerJ">
        <title>Extensive microbial diversity within the chicken gut microbiome revealed by metagenomics and culture.</title>
        <authorList>
            <person name="Gilroy R."/>
            <person name="Ravi A."/>
            <person name="Getino M."/>
            <person name="Pursley I."/>
            <person name="Horton D.L."/>
            <person name="Alikhan N.F."/>
            <person name="Baker D."/>
            <person name="Gharbi K."/>
            <person name="Hall N."/>
            <person name="Watson M."/>
            <person name="Adriaenssens E.M."/>
            <person name="Foster-Nyarko E."/>
            <person name="Jarju S."/>
            <person name="Secka A."/>
            <person name="Antonio M."/>
            <person name="Oren A."/>
            <person name="Chaudhuri R.R."/>
            <person name="La Ragione R."/>
            <person name="Hildebrand F."/>
            <person name="Pallen M.J."/>
        </authorList>
    </citation>
    <scope>NUCLEOTIDE SEQUENCE</scope>
    <source>
        <strain evidence="5">ChiSjej4B22-8148</strain>
    </source>
</reference>
<gene>
    <name evidence="5" type="ORF">IAB31_12340</name>
</gene>
<comment type="caution">
    <text evidence="5">The sequence shown here is derived from an EMBL/GenBank/DDBJ whole genome shotgun (WGS) entry which is preliminary data.</text>
</comment>
<dbReference type="InterPro" id="IPR036390">
    <property type="entry name" value="WH_DNA-bd_sf"/>
</dbReference>
<reference evidence="5" key="1">
    <citation type="submission" date="2020-10" db="EMBL/GenBank/DDBJ databases">
        <authorList>
            <person name="Gilroy R."/>
        </authorList>
    </citation>
    <scope>NUCLEOTIDE SEQUENCE</scope>
    <source>
        <strain evidence="5">ChiSjej4B22-8148</strain>
    </source>
</reference>
<dbReference type="AlphaFoldDB" id="A0A9D1D9U3"/>
<dbReference type="InterPro" id="IPR005650">
    <property type="entry name" value="BlaI_family"/>
</dbReference>